<reference evidence="7 8" key="1">
    <citation type="submission" date="2018-06" db="EMBL/GenBank/DDBJ databases">
        <title>Genomic Encyclopedia of Type Strains, Phase IV (KMG-IV): sequencing the most valuable type-strain genomes for metagenomic binning, comparative biology and taxonomic classification.</title>
        <authorList>
            <person name="Goeker M."/>
        </authorList>
    </citation>
    <scope>NUCLEOTIDE SEQUENCE [LARGE SCALE GENOMIC DNA]</scope>
    <source>
        <strain evidence="7 8">DSM 25532</strain>
    </source>
</reference>
<evidence type="ECO:0000256" key="3">
    <source>
        <dbReference type="ARBA" id="ARBA00022692"/>
    </source>
</evidence>
<evidence type="ECO:0000313" key="8">
    <source>
        <dbReference type="Proteomes" id="UP000253426"/>
    </source>
</evidence>
<dbReference type="GO" id="GO:0016020">
    <property type="term" value="C:membrane"/>
    <property type="evidence" value="ECO:0007669"/>
    <property type="project" value="UniProtKB-SubCell"/>
</dbReference>
<comment type="caution">
    <text evidence="7">The sequence shown here is derived from an EMBL/GenBank/DDBJ whole genome shotgun (WGS) entry which is preliminary data.</text>
</comment>
<accession>A0A366H4W4</accession>
<dbReference type="RefSeq" id="WP_113962145.1">
    <property type="nucleotide sequence ID" value="NZ_QNRR01000019.1"/>
</dbReference>
<keyword evidence="4 6" id="KW-1133">Transmembrane helix</keyword>
<dbReference type="InterPro" id="IPR038330">
    <property type="entry name" value="TspO/MBR-related_sf"/>
</dbReference>
<protein>
    <submittedName>
        <fullName evidence="7">TspO/MBR related protein</fullName>
    </submittedName>
</protein>
<keyword evidence="8" id="KW-1185">Reference proteome</keyword>
<dbReference type="FunFam" id="1.20.1260.100:FF:000001">
    <property type="entry name" value="translocator protein 2"/>
    <property type="match status" value="1"/>
</dbReference>
<dbReference type="PANTHER" id="PTHR10057:SF0">
    <property type="entry name" value="TRANSLOCATOR PROTEIN"/>
    <property type="match status" value="1"/>
</dbReference>
<dbReference type="CDD" id="cd15904">
    <property type="entry name" value="TSPO_MBR"/>
    <property type="match status" value="1"/>
</dbReference>
<dbReference type="InterPro" id="IPR004307">
    <property type="entry name" value="TspO_MBR"/>
</dbReference>
<comment type="subcellular location">
    <subcellularLocation>
        <location evidence="1">Membrane</location>
        <topology evidence="1">Multi-pass membrane protein</topology>
    </subcellularLocation>
</comment>
<keyword evidence="3 6" id="KW-0812">Transmembrane</keyword>
<name>A0A366H4W4_9BACT</name>
<dbReference type="GO" id="GO:0033013">
    <property type="term" value="P:tetrapyrrole metabolic process"/>
    <property type="evidence" value="ECO:0007669"/>
    <property type="project" value="UniProtKB-ARBA"/>
</dbReference>
<dbReference type="AlphaFoldDB" id="A0A366H4W4"/>
<evidence type="ECO:0000256" key="5">
    <source>
        <dbReference type="ARBA" id="ARBA00023136"/>
    </source>
</evidence>
<dbReference type="Pfam" id="PF03073">
    <property type="entry name" value="TspO_MBR"/>
    <property type="match status" value="1"/>
</dbReference>
<evidence type="ECO:0000256" key="6">
    <source>
        <dbReference type="SAM" id="Phobius"/>
    </source>
</evidence>
<dbReference type="Proteomes" id="UP000253426">
    <property type="component" value="Unassembled WGS sequence"/>
</dbReference>
<organism evidence="7 8">
    <name type="scientific">Roseimicrobium gellanilyticum</name>
    <dbReference type="NCBI Taxonomy" id="748857"/>
    <lineage>
        <taxon>Bacteria</taxon>
        <taxon>Pseudomonadati</taxon>
        <taxon>Verrucomicrobiota</taxon>
        <taxon>Verrucomicrobiia</taxon>
        <taxon>Verrucomicrobiales</taxon>
        <taxon>Verrucomicrobiaceae</taxon>
        <taxon>Roseimicrobium</taxon>
    </lineage>
</organism>
<feature type="transmembrane region" description="Helical" evidence="6">
    <location>
        <begin position="56"/>
        <end position="77"/>
    </location>
</feature>
<feature type="transmembrane region" description="Helical" evidence="6">
    <location>
        <begin position="140"/>
        <end position="162"/>
    </location>
</feature>
<dbReference type="Gene3D" id="1.20.1260.100">
    <property type="entry name" value="TspO/MBR protein"/>
    <property type="match status" value="1"/>
</dbReference>
<proteinExistence type="inferred from homology"/>
<feature type="transmembrane region" description="Helical" evidence="6">
    <location>
        <begin position="89"/>
        <end position="108"/>
    </location>
</feature>
<evidence type="ECO:0000256" key="1">
    <source>
        <dbReference type="ARBA" id="ARBA00004141"/>
    </source>
</evidence>
<evidence type="ECO:0000313" key="7">
    <source>
        <dbReference type="EMBL" id="RBP35887.1"/>
    </source>
</evidence>
<keyword evidence="5 6" id="KW-0472">Membrane</keyword>
<dbReference type="OrthoDB" id="9795496at2"/>
<gene>
    <name evidence="7" type="ORF">DES53_11953</name>
</gene>
<dbReference type="PANTHER" id="PTHR10057">
    <property type="entry name" value="PERIPHERAL-TYPE BENZODIAZEPINE RECEPTOR"/>
    <property type="match status" value="1"/>
</dbReference>
<dbReference type="EMBL" id="QNRR01000019">
    <property type="protein sequence ID" value="RBP35887.1"/>
    <property type="molecule type" value="Genomic_DNA"/>
</dbReference>
<feature type="transmembrane region" description="Helical" evidence="6">
    <location>
        <begin position="114"/>
        <end position="133"/>
    </location>
</feature>
<dbReference type="PIRSF" id="PIRSF005859">
    <property type="entry name" value="PBR"/>
    <property type="match status" value="1"/>
</dbReference>
<evidence type="ECO:0000256" key="4">
    <source>
        <dbReference type="ARBA" id="ARBA00022989"/>
    </source>
</evidence>
<sequence>MSLTATDSRSHFGPTALLALVGWVLLSFTAALPGLWFPPDSWYAHLEKPSWHPPDWLFGPVWSVLYLSMGISAWIVWRKDGFARAGGALTLFLAQLGLNALWTPVFFGMKRPDLALFVIVALLIVIAATRKAFRRHDRFAAWLLVPYLLWVGFATALNAALWRLN</sequence>
<comment type="similarity">
    <text evidence="2">Belongs to the TspO/BZRP family.</text>
</comment>
<evidence type="ECO:0000256" key="2">
    <source>
        <dbReference type="ARBA" id="ARBA00007524"/>
    </source>
</evidence>
<feature type="transmembrane region" description="Helical" evidence="6">
    <location>
        <begin position="12"/>
        <end position="36"/>
    </location>
</feature>